<gene>
    <name evidence="1" type="ORF">N7335_01920</name>
</gene>
<protein>
    <submittedName>
        <fullName evidence="1">Phage virion morphogenesis protein</fullName>
    </submittedName>
</protein>
<dbReference type="Pfam" id="PF05069">
    <property type="entry name" value="Phage_tail_S"/>
    <property type="match status" value="1"/>
</dbReference>
<dbReference type="EMBL" id="JAODZE010000001">
    <property type="protein sequence ID" value="MDH0145143.1"/>
    <property type="molecule type" value="Genomic_DNA"/>
</dbReference>
<comment type="caution">
    <text evidence="1">The sequence shown here is derived from an EMBL/GenBank/DDBJ whole genome shotgun (WGS) entry which is preliminary data.</text>
</comment>
<sequence>MLPILARMAAKAASADGKKEVKLEIDTKALKTLAEKVRKLGPQNPNVKRGLNEIGVRWVARIKANFRNSVDPYGNKWPTITHRQGQPLIDTGRLRNSIKHDVRGIDVYLTSPIIYADTHNEGLRGIRKRRFTPDQRGLPKKWLEEYETILLKHVQKALEE</sequence>
<name>A0AA42H3E8_STUST</name>
<evidence type="ECO:0000313" key="1">
    <source>
        <dbReference type="EMBL" id="MDH0145143.1"/>
    </source>
</evidence>
<dbReference type="AlphaFoldDB" id="A0AA42H3E8"/>
<dbReference type="RefSeq" id="WP_279647920.1">
    <property type="nucleotide sequence ID" value="NZ_JAODZE010000001.1"/>
</dbReference>
<reference evidence="1" key="1">
    <citation type="submission" date="2022-09" db="EMBL/GenBank/DDBJ databases">
        <title>Intensive care unit water sources are persistently colonized with multi-drug resistant bacteria and are the site of extensive horizontal gene transfer of antibiotic resistance genes.</title>
        <authorList>
            <person name="Diorio-Toth L."/>
        </authorList>
    </citation>
    <scope>NUCLEOTIDE SEQUENCE</scope>
    <source>
        <strain evidence="1">GD04147</strain>
    </source>
</reference>
<dbReference type="InterPro" id="IPR006522">
    <property type="entry name" value="Phage_virion_morphogenesis"/>
</dbReference>
<dbReference type="Proteomes" id="UP001158076">
    <property type="component" value="Unassembled WGS sequence"/>
</dbReference>
<organism evidence="1 2">
    <name type="scientific">Stutzerimonas stutzeri</name>
    <name type="common">Pseudomonas stutzeri</name>
    <dbReference type="NCBI Taxonomy" id="316"/>
    <lineage>
        <taxon>Bacteria</taxon>
        <taxon>Pseudomonadati</taxon>
        <taxon>Pseudomonadota</taxon>
        <taxon>Gammaproteobacteria</taxon>
        <taxon>Pseudomonadales</taxon>
        <taxon>Pseudomonadaceae</taxon>
        <taxon>Stutzerimonas</taxon>
    </lineage>
</organism>
<accession>A0AA42H3E8</accession>
<evidence type="ECO:0000313" key="2">
    <source>
        <dbReference type="Proteomes" id="UP001158076"/>
    </source>
</evidence>
<proteinExistence type="predicted"/>